<keyword evidence="3" id="KW-0963">Cytoplasm</keyword>
<evidence type="ECO:0000256" key="2">
    <source>
        <dbReference type="ARBA" id="ARBA00004496"/>
    </source>
</evidence>
<dbReference type="WBParaSite" id="PTRK_0000849200.1">
    <property type="protein sequence ID" value="PTRK_0000849200.1"/>
    <property type="gene ID" value="PTRK_0000849200"/>
</dbReference>
<feature type="domain" description="J" evidence="7">
    <location>
        <begin position="4"/>
        <end position="70"/>
    </location>
</feature>
<evidence type="ECO:0000256" key="1">
    <source>
        <dbReference type="ARBA" id="ARBA00004123"/>
    </source>
</evidence>
<dbReference type="PROSITE" id="PS50076">
    <property type="entry name" value="DNAJ_2"/>
    <property type="match status" value="1"/>
</dbReference>
<evidence type="ECO:0000256" key="5">
    <source>
        <dbReference type="ARBA" id="ARBA00023242"/>
    </source>
</evidence>
<dbReference type="GO" id="GO:0000390">
    <property type="term" value="P:spliceosomal complex disassembly"/>
    <property type="evidence" value="ECO:0007669"/>
    <property type="project" value="TreeGrafter"/>
</dbReference>
<evidence type="ECO:0000259" key="7">
    <source>
        <dbReference type="PROSITE" id="PS50076"/>
    </source>
</evidence>
<dbReference type="AlphaFoldDB" id="A0A0N4ZK59"/>
<dbReference type="PANTHER" id="PTHR44313:SF1">
    <property type="entry name" value="DNAJ HOMOLOG SUBFAMILY C MEMBER 17"/>
    <property type="match status" value="1"/>
</dbReference>
<dbReference type="InterPro" id="IPR052094">
    <property type="entry name" value="Pre-mRNA-splicing_ERAD"/>
</dbReference>
<feature type="coiled-coil region" evidence="6">
    <location>
        <begin position="66"/>
        <end position="159"/>
    </location>
</feature>
<evidence type="ECO:0000313" key="8">
    <source>
        <dbReference type="Proteomes" id="UP000038045"/>
    </source>
</evidence>
<keyword evidence="5" id="KW-0539">Nucleus</keyword>
<dbReference type="PRINTS" id="PR00625">
    <property type="entry name" value="JDOMAIN"/>
</dbReference>
<dbReference type="Pfam" id="PF00226">
    <property type="entry name" value="DnaJ"/>
    <property type="match status" value="1"/>
</dbReference>
<dbReference type="Gene3D" id="1.10.287.110">
    <property type="entry name" value="DnaJ domain"/>
    <property type="match status" value="1"/>
</dbReference>
<dbReference type="InterPro" id="IPR012677">
    <property type="entry name" value="Nucleotide-bd_a/b_plait_sf"/>
</dbReference>
<dbReference type="InterPro" id="IPR035979">
    <property type="entry name" value="RBD_domain_sf"/>
</dbReference>
<dbReference type="PANTHER" id="PTHR44313">
    <property type="entry name" value="DNAJ HOMOLOG SUBFAMILY C MEMBER 17"/>
    <property type="match status" value="1"/>
</dbReference>
<evidence type="ECO:0000313" key="9">
    <source>
        <dbReference type="WBParaSite" id="PTRK_0000849200.1"/>
    </source>
</evidence>
<reference evidence="9" key="1">
    <citation type="submission" date="2017-02" db="UniProtKB">
        <authorList>
            <consortium name="WormBaseParasite"/>
        </authorList>
    </citation>
    <scope>IDENTIFICATION</scope>
</reference>
<sequence>MDYCPYEVLELSRKCTEGEIKKAFYKAALKWHPDKNPSIKDEAEKKFHRIREASAFLLDSESKAAYDNMLLAKEAKEKNLKQRKEEESSLRKQFREELEEREAEFNKTNDEKRNDAKRKLEEQLNKFRSSAWKIKNELDELIKNELLREEEHIKELELKCKAQLKVKWKYDVPSYTEGILMDIFNKKNKVIGIALSSENKTAIIEFLTLKDAIICEDEKGLENNPLKIAWITGRPSHLEHFKKISDKSIEVIYISDDEEMSKEKFLNHENDVISAILGDNWKEEYNFF</sequence>
<dbReference type="SUPFAM" id="SSF54928">
    <property type="entry name" value="RNA-binding domain, RBD"/>
    <property type="match status" value="1"/>
</dbReference>
<evidence type="ECO:0000256" key="3">
    <source>
        <dbReference type="ARBA" id="ARBA00022490"/>
    </source>
</evidence>
<proteinExistence type="predicted"/>
<dbReference type="InterPro" id="IPR001623">
    <property type="entry name" value="DnaJ_domain"/>
</dbReference>
<accession>A0A0N4ZK59</accession>
<dbReference type="Proteomes" id="UP000038045">
    <property type="component" value="Unplaced"/>
</dbReference>
<dbReference type="GO" id="GO:0005737">
    <property type="term" value="C:cytoplasm"/>
    <property type="evidence" value="ECO:0007669"/>
    <property type="project" value="UniProtKB-SubCell"/>
</dbReference>
<dbReference type="Gene3D" id="3.30.70.330">
    <property type="match status" value="1"/>
</dbReference>
<organism evidence="8 9">
    <name type="scientific">Parastrongyloides trichosuri</name>
    <name type="common">Possum-specific nematode worm</name>
    <dbReference type="NCBI Taxonomy" id="131310"/>
    <lineage>
        <taxon>Eukaryota</taxon>
        <taxon>Metazoa</taxon>
        <taxon>Ecdysozoa</taxon>
        <taxon>Nematoda</taxon>
        <taxon>Chromadorea</taxon>
        <taxon>Rhabditida</taxon>
        <taxon>Tylenchina</taxon>
        <taxon>Panagrolaimomorpha</taxon>
        <taxon>Strongyloidoidea</taxon>
        <taxon>Strongyloididae</taxon>
        <taxon>Parastrongyloides</taxon>
    </lineage>
</organism>
<protein>
    <submittedName>
        <fullName evidence="9">J domain-containing protein</fullName>
    </submittedName>
</protein>
<dbReference type="GO" id="GO:0005681">
    <property type="term" value="C:spliceosomal complex"/>
    <property type="evidence" value="ECO:0007669"/>
    <property type="project" value="TreeGrafter"/>
</dbReference>
<dbReference type="InterPro" id="IPR036869">
    <property type="entry name" value="J_dom_sf"/>
</dbReference>
<comment type="subcellular location">
    <subcellularLocation>
        <location evidence="2">Cytoplasm</location>
    </subcellularLocation>
    <subcellularLocation>
        <location evidence="1">Nucleus</location>
    </subcellularLocation>
</comment>
<dbReference type="SUPFAM" id="SSF46565">
    <property type="entry name" value="Chaperone J-domain"/>
    <property type="match status" value="1"/>
</dbReference>
<keyword evidence="4" id="KW-0143">Chaperone</keyword>
<evidence type="ECO:0000256" key="4">
    <source>
        <dbReference type="ARBA" id="ARBA00023186"/>
    </source>
</evidence>
<dbReference type="STRING" id="131310.A0A0N4ZK59"/>
<keyword evidence="6" id="KW-0175">Coiled coil</keyword>
<evidence type="ECO:0000256" key="6">
    <source>
        <dbReference type="SAM" id="Coils"/>
    </source>
</evidence>
<name>A0A0N4ZK59_PARTI</name>
<dbReference type="SMART" id="SM00271">
    <property type="entry name" value="DnaJ"/>
    <property type="match status" value="1"/>
</dbReference>
<dbReference type="GO" id="GO:0003676">
    <property type="term" value="F:nucleic acid binding"/>
    <property type="evidence" value="ECO:0007669"/>
    <property type="project" value="InterPro"/>
</dbReference>
<keyword evidence="8" id="KW-1185">Reference proteome</keyword>
<dbReference type="CDD" id="cd06257">
    <property type="entry name" value="DnaJ"/>
    <property type="match status" value="1"/>
</dbReference>